<keyword evidence="1" id="KW-0732">Signal</keyword>
<evidence type="ECO:0000256" key="1">
    <source>
        <dbReference type="SAM" id="SignalP"/>
    </source>
</evidence>
<dbReference type="STRING" id="1122124.GCA_000423165_01893"/>
<comment type="caution">
    <text evidence="2">The sequence shown here is derived from an EMBL/GenBank/DDBJ whole genome shotgun (WGS) entry which is preliminary data.</text>
</comment>
<evidence type="ECO:0000313" key="3">
    <source>
        <dbReference type="Proteomes" id="UP000287022"/>
    </source>
</evidence>
<accession>A0A432Z2N8</accession>
<protein>
    <recommendedName>
        <fullName evidence="4">DUF4412 domain-containing protein</fullName>
    </recommendedName>
</protein>
<sequence>MTLKQFLVGCLTALTFSFPAWADGTAVMVSEDGKVKVEFTSSGMLRMDDASGEGYMLMRDGKLYSVIEDGGSVMVFDIAAAIASVGSLGQQGGFWDAEMVELVAMKATGGSEEVDGLKGHIYEMTYRNRAGHQHTDTIVLTKDKTAALLTQASLTMASILIAATGESISPAFDKMADFTRDGGWGVLRQGDSYRLTQVRDVSVDASRFVLPAEPMKIPSMESFMGAQAEESVVEETEEEKQQRLAAYLESKAQRQEQRAKSKADRAVDRATDKAVDKVVDSVLGKLF</sequence>
<proteinExistence type="predicted"/>
<dbReference type="AlphaFoldDB" id="A0A432Z2N8"/>
<dbReference type="Proteomes" id="UP000287022">
    <property type="component" value="Unassembled WGS sequence"/>
</dbReference>
<reference evidence="3" key="1">
    <citation type="journal article" date="2018" name="Front. Microbiol.">
        <title>Genome-Based Analysis Reveals the Taxonomy and Diversity of the Family Idiomarinaceae.</title>
        <authorList>
            <person name="Liu Y."/>
            <person name="Lai Q."/>
            <person name="Shao Z."/>
        </authorList>
    </citation>
    <scope>NUCLEOTIDE SEQUENCE [LARGE SCALE GENOMIC DNA]</scope>
    <source>
        <strain evidence="3">c121</strain>
    </source>
</reference>
<evidence type="ECO:0008006" key="4">
    <source>
        <dbReference type="Google" id="ProtNLM"/>
    </source>
</evidence>
<dbReference type="EMBL" id="PIQE01000003">
    <property type="protein sequence ID" value="RUO72150.1"/>
    <property type="molecule type" value="Genomic_DNA"/>
</dbReference>
<feature type="chain" id="PRO_5019086582" description="DUF4412 domain-containing protein" evidence="1">
    <location>
        <begin position="23"/>
        <end position="287"/>
    </location>
</feature>
<dbReference type="RefSeq" id="WP_026860622.1">
    <property type="nucleotide sequence ID" value="NZ_PIQE01000003.1"/>
</dbReference>
<gene>
    <name evidence="2" type="ORF">CWI80_10135</name>
</gene>
<keyword evidence="3" id="KW-1185">Reference proteome</keyword>
<evidence type="ECO:0000313" key="2">
    <source>
        <dbReference type="EMBL" id="RUO72150.1"/>
    </source>
</evidence>
<name>A0A432Z2N8_9GAMM</name>
<organism evidence="2 3">
    <name type="scientific">Pseudidiomarina sediminum</name>
    <dbReference type="NCBI Taxonomy" id="431675"/>
    <lineage>
        <taxon>Bacteria</taxon>
        <taxon>Pseudomonadati</taxon>
        <taxon>Pseudomonadota</taxon>
        <taxon>Gammaproteobacteria</taxon>
        <taxon>Alteromonadales</taxon>
        <taxon>Idiomarinaceae</taxon>
        <taxon>Pseudidiomarina</taxon>
    </lineage>
</organism>
<feature type="signal peptide" evidence="1">
    <location>
        <begin position="1"/>
        <end position="22"/>
    </location>
</feature>